<sequence>MASKPFSFSTLLSKEDTAITKSEDLDFEAIAEFVTCIYNDQWWLTCVINTNEEKQEVKVSFLVPNGRPLTSTYLRHADILTVTSE</sequence>
<protein>
    <submittedName>
        <fullName evidence="1">Uncharacterized protein</fullName>
    </submittedName>
</protein>
<gene>
    <name evidence="1" type="ORF">PR048_011795</name>
</gene>
<comment type="caution">
    <text evidence="1">The sequence shown here is derived from an EMBL/GenBank/DDBJ whole genome shotgun (WGS) entry which is preliminary data.</text>
</comment>
<accession>A0ABQ9HMP7</accession>
<proteinExistence type="predicted"/>
<evidence type="ECO:0000313" key="1">
    <source>
        <dbReference type="EMBL" id="KAJ8885597.1"/>
    </source>
</evidence>
<evidence type="ECO:0000313" key="2">
    <source>
        <dbReference type="Proteomes" id="UP001159363"/>
    </source>
</evidence>
<dbReference type="Proteomes" id="UP001159363">
    <property type="component" value="Chromosome X"/>
</dbReference>
<keyword evidence="2" id="KW-1185">Reference proteome</keyword>
<organism evidence="1 2">
    <name type="scientific">Dryococelus australis</name>
    <dbReference type="NCBI Taxonomy" id="614101"/>
    <lineage>
        <taxon>Eukaryota</taxon>
        <taxon>Metazoa</taxon>
        <taxon>Ecdysozoa</taxon>
        <taxon>Arthropoda</taxon>
        <taxon>Hexapoda</taxon>
        <taxon>Insecta</taxon>
        <taxon>Pterygota</taxon>
        <taxon>Neoptera</taxon>
        <taxon>Polyneoptera</taxon>
        <taxon>Phasmatodea</taxon>
        <taxon>Verophasmatodea</taxon>
        <taxon>Anareolatae</taxon>
        <taxon>Phasmatidae</taxon>
        <taxon>Eurycanthinae</taxon>
        <taxon>Dryococelus</taxon>
    </lineage>
</organism>
<name>A0ABQ9HMP7_9NEOP</name>
<dbReference type="EMBL" id="JARBHB010000004">
    <property type="protein sequence ID" value="KAJ8885597.1"/>
    <property type="molecule type" value="Genomic_DNA"/>
</dbReference>
<reference evidence="1 2" key="1">
    <citation type="submission" date="2023-02" db="EMBL/GenBank/DDBJ databases">
        <title>LHISI_Scaffold_Assembly.</title>
        <authorList>
            <person name="Stuart O.P."/>
            <person name="Cleave R."/>
            <person name="Magrath M.J.L."/>
            <person name="Mikheyev A.S."/>
        </authorList>
    </citation>
    <scope>NUCLEOTIDE SEQUENCE [LARGE SCALE GENOMIC DNA]</scope>
    <source>
        <strain evidence="1">Daus_M_001</strain>
        <tissue evidence="1">Leg muscle</tissue>
    </source>
</reference>